<protein>
    <submittedName>
        <fullName evidence="1">Uncharacterized protein</fullName>
    </submittedName>
</protein>
<evidence type="ECO:0000313" key="1">
    <source>
        <dbReference type="EMBL" id="JAD26494.1"/>
    </source>
</evidence>
<dbReference type="AlphaFoldDB" id="A0A0A8YJ22"/>
<name>A0A0A8YJ22_ARUDO</name>
<organism evidence="1">
    <name type="scientific">Arundo donax</name>
    <name type="common">Giant reed</name>
    <name type="synonym">Donax arundinaceus</name>
    <dbReference type="NCBI Taxonomy" id="35708"/>
    <lineage>
        <taxon>Eukaryota</taxon>
        <taxon>Viridiplantae</taxon>
        <taxon>Streptophyta</taxon>
        <taxon>Embryophyta</taxon>
        <taxon>Tracheophyta</taxon>
        <taxon>Spermatophyta</taxon>
        <taxon>Magnoliopsida</taxon>
        <taxon>Liliopsida</taxon>
        <taxon>Poales</taxon>
        <taxon>Poaceae</taxon>
        <taxon>PACMAD clade</taxon>
        <taxon>Arundinoideae</taxon>
        <taxon>Arundineae</taxon>
        <taxon>Arundo</taxon>
    </lineage>
</organism>
<dbReference type="EMBL" id="GBRH01271401">
    <property type="protein sequence ID" value="JAD26494.1"/>
    <property type="molecule type" value="Transcribed_RNA"/>
</dbReference>
<accession>A0A0A8YJ22</accession>
<proteinExistence type="predicted"/>
<sequence length="93" mass="10452">MVAIATETFLQIPIHIIVQQLLPGINQHNPPFRHEKYAPGLVELKGADLHCRQLNPVLADSILVLVILQKPELNRCDILTAAEHGKLVLHREQ</sequence>
<reference evidence="1" key="1">
    <citation type="submission" date="2014-09" db="EMBL/GenBank/DDBJ databases">
        <authorList>
            <person name="Magalhaes I.L.F."/>
            <person name="Oliveira U."/>
            <person name="Santos F.R."/>
            <person name="Vidigal T.H.D.A."/>
            <person name="Brescovit A.D."/>
            <person name="Santos A.J."/>
        </authorList>
    </citation>
    <scope>NUCLEOTIDE SEQUENCE</scope>
    <source>
        <tissue evidence="1">Shoot tissue taken approximately 20 cm above the soil surface</tissue>
    </source>
</reference>
<reference evidence="1" key="2">
    <citation type="journal article" date="2015" name="Data Brief">
        <title>Shoot transcriptome of the giant reed, Arundo donax.</title>
        <authorList>
            <person name="Barrero R.A."/>
            <person name="Guerrero F.D."/>
            <person name="Moolhuijzen P."/>
            <person name="Goolsby J.A."/>
            <person name="Tidwell J."/>
            <person name="Bellgard S.E."/>
            <person name="Bellgard M.I."/>
        </authorList>
    </citation>
    <scope>NUCLEOTIDE SEQUENCE</scope>
    <source>
        <tissue evidence="1">Shoot tissue taken approximately 20 cm above the soil surface</tissue>
    </source>
</reference>